<reference evidence="10" key="1">
    <citation type="submission" date="2021-02" db="EMBL/GenBank/DDBJ databases">
        <authorList>
            <person name="Nieuwenhuis M."/>
            <person name="Van De Peppel L.J.J."/>
        </authorList>
    </citation>
    <scope>NUCLEOTIDE SEQUENCE</scope>
    <source>
        <strain evidence="10">D49</strain>
    </source>
</reference>
<dbReference type="EMBL" id="JABCKI010000077">
    <property type="protein sequence ID" value="KAG5653063.1"/>
    <property type="molecule type" value="Genomic_DNA"/>
</dbReference>
<evidence type="ECO:0000256" key="3">
    <source>
        <dbReference type="ARBA" id="ARBA00005043"/>
    </source>
</evidence>
<comment type="pathway">
    <text evidence="3">tRNA modification; 5-methoxycarbonylmethyl-2-thiouridine-tRNA biosynthesis.</text>
</comment>
<dbReference type="Proteomes" id="UP000717328">
    <property type="component" value="Unassembled WGS sequence"/>
</dbReference>
<reference evidence="10" key="2">
    <citation type="submission" date="2021-10" db="EMBL/GenBank/DDBJ databases">
        <title>Phylogenomics reveals ancestral predisposition of the termite-cultivated fungus Termitomyces towards a domesticated lifestyle.</title>
        <authorList>
            <person name="Auxier B."/>
            <person name="Grum-Grzhimaylo A."/>
            <person name="Cardenas M.E."/>
            <person name="Lodge J.D."/>
            <person name="Laessoe T."/>
            <person name="Pedersen O."/>
            <person name="Smith M.E."/>
            <person name="Kuyper T.W."/>
            <person name="Franco-Molano E.A."/>
            <person name="Baroni T.J."/>
            <person name="Aanen D.K."/>
        </authorList>
    </citation>
    <scope>NUCLEOTIDE SEQUENCE</scope>
    <source>
        <strain evidence="10">D49</strain>
    </source>
</reference>
<dbReference type="OrthoDB" id="166907at2759"/>
<name>A0A9P7GMY7_9AGAR</name>
<proteinExistence type="inferred from homology"/>
<keyword evidence="6" id="KW-0963">Cytoplasm</keyword>
<comment type="caution">
    <text evidence="10">The sequence shown here is derived from an EMBL/GenBank/DDBJ whole genome shotgun (WGS) entry which is preliminary data.</text>
</comment>
<keyword evidence="11" id="KW-1185">Reference proteome</keyword>
<dbReference type="PANTHER" id="PTHR15641">
    <property type="entry name" value="ELONGATOR COMPLEX PROTEIN 5"/>
    <property type="match status" value="1"/>
</dbReference>
<keyword evidence="8" id="KW-0539">Nucleus</keyword>
<gene>
    <name evidence="10" type="ORF">H0H81_002443</name>
</gene>
<evidence type="ECO:0000313" key="10">
    <source>
        <dbReference type="EMBL" id="KAG5653063.1"/>
    </source>
</evidence>
<evidence type="ECO:0000256" key="7">
    <source>
        <dbReference type="ARBA" id="ARBA00022694"/>
    </source>
</evidence>
<dbReference type="GO" id="GO:0005829">
    <property type="term" value="C:cytosol"/>
    <property type="evidence" value="ECO:0007669"/>
    <property type="project" value="TreeGrafter"/>
</dbReference>
<sequence>MSLLFPIINEPPHLWQPLLILQSSIAQSSIPILRQILANSLKSRSSNHFLLFSLAYAPSTILNDFACLPETVQVLDWTDSIPGYVDTWDDPRSAILSAVEKGERVLPERIMRFYRCRKAPPGSIQVVFDSVDTLCADIGYVSDTTSALVQVRDLPESVKKKSSSSPIQGPSRLILHTTRPSALATLLTQPQFSSSATLLIVHPPVLLRHLAQDYLTPPPPTSQKAKFWSVFLPVSERTYDVDRLVHGAGGEGSGNDTEIIVEILVRGSEGSGRKRGIERELEGWSLSKGPCELTKLESLRGIWGKKVIPEAAPDPTQNLSFNLNLTLSQQESRSRVPLPYAHEGKPLTQGHNATPAIFYDPDSADDIDNDDPDEDLDI</sequence>
<dbReference type="GO" id="GO:0033588">
    <property type="term" value="C:elongator holoenzyme complex"/>
    <property type="evidence" value="ECO:0007669"/>
    <property type="project" value="InterPro"/>
</dbReference>
<evidence type="ECO:0000256" key="5">
    <source>
        <dbReference type="ARBA" id="ARBA00020264"/>
    </source>
</evidence>
<evidence type="ECO:0000256" key="2">
    <source>
        <dbReference type="ARBA" id="ARBA00004496"/>
    </source>
</evidence>
<accession>A0A9P7GMY7</accession>
<feature type="region of interest" description="Disordered" evidence="9">
    <location>
        <begin position="340"/>
        <end position="378"/>
    </location>
</feature>
<evidence type="ECO:0000256" key="4">
    <source>
        <dbReference type="ARBA" id="ARBA00009567"/>
    </source>
</evidence>
<protein>
    <recommendedName>
        <fullName evidence="5">Elongator complex protein 5</fullName>
    </recommendedName>
</protein>
<organism evidence="10 11">
    <name type="scientific">Sphagnurus paluster</name>
    <dbReference type="NCBI Taxonomy" id="117069"/>
    <lineage>
        <taxon>Eukaryota</taxon>
        <taxon>Fungi</taxon>
        <taxon>Dikarya</taxon>
        <taxon>Basidiomycota</taxon>
        <taxon>Agaricomycotina</taxon>
        <taxon>Agaricomycetes</taxon>
        <taxon>Agaricomycetidae</taxon>
        <taxon>Agaricales</taxon>
        <taxon>Tricholomatineae</taxon>
        <taxon>Lyophyllaceae</taxon>
        <taxon>Sphagnurus</taxon>
    </lineage>
</organism>
<dbReference type="GO" id="GO:0000049">
    <property type="term" value="F:tRNA binding"/>
    <property type="evidence" value="ECO:0007669"/>
    <property type="project" value="TreeGrafter"/>
</dbReference>
<evidence type="ECO:0000256" key="1">
    <source>
        <dbReference type="ARBA" id="ARBA00004123"/>
    </source>
</evidence>
<dbReference type="InterPro" id="IPR019519">
    <property type="entry name" value="Elp5"/>
</dbReference>
<dbReference type="AlphaFoldDB" id="A0A9P7GMY7"/>
<keyword evidence="7" id="KW-0819">tRNA processing</keyword>
<comment type="similarity">
    <text evidence="4">Belongs to the ELP5 family.</text>
</comment>
<dbReference type="GO" id="GO:0002098">
    <property type="term" value="P:tRNA wobble uridine modification"/>
    <property type="evidence" value="ECO:0007669"/>
    <property type="project" value="InterPro"/>
</dbReference>
<evidence type="ECO:0000256" key="9">
    <source>
        <dbReference type="SAM" id="MobiDB-lite"/>
    </source>
</evidence>
<evidence type="ECO:0000256" key="6">
    <source>
        <dbReference type="ARBA" id="ARBA00022490"/>
    </source>
</evidence>
<feature type="compositionally biased region" description="Acidic residues" evidence="9">
    <location>
        <begin position="362"/>
        <end position="378"/>
    </location>
</feature>
<evidence type="ECO:0000256" key="8">
    <source>
        <dbReference type="ARBA" id="ARBA00023242"/>
    </source>
</evidence>
<dbReference type="PANTHER" id="PTHR15641:SF1">
    <property type="entry name" value="ELONGATOR COMPLEX PROTEIN 5"/>
    <property type="match status" value="1"/>
</dbReference>
<comment type="subcellular location">
    <subcellularLocation>
        <location evidence="2">Cytoplasm</location>
    </subcellularLocation>
    <subcellularLocation>
        <location evidence="1">Nucleus</location>
    </subcellularLocation>
</comment>
<dbReference type="GO" id="GO:0005634">
    <property type="term" value="C:nucleus"/>
    <property type="evidence" value="ECO:0007669"/>
    <property type="project" value="UniProtKB-SubCell"/>
</dbReference>
<evidence type="ECO:0000313" key="11">
    <source>
        <dbReference type="Proteomes" id="UP000717328"/>
    </source>
</evidence>